<evidence type="ECO:0000313" key="2">
    <source>
        <dbReference type="Proteomes" id="UP000558488"/>
    </source>
</evidence>
<protein>
    <submittedName>
        <fullName evidence="1">Uncharacterized protein</fullName>
    </submittedName>
</protein>
<organism evidence="1 2">
    <name type="scientific">Pipistrellus kuhlii</name>
    <name type="common">Kuhl's pipistrelle</name>
    <dbReference type="NCBI Taxonomy" id="59472"/>
    <lineage>
        <taxon>Eukaryota</taxon>
        <taxon>Metazoa</taxon>
        <taxon>Chordata</taxon>
        <taxon>Craniata</taxon>
        <taxon>Vertebrata</taxon>
        <taxon>Euteleostomi</taxon>
        <taxon>Mammalia</taxon>
        <taxon>Eutheria</taxon>
        <taxon>Laurasiatheria</taxon>
        <taxon>Chiroptera</taxon>
        <taxon>Yangochiroptera</taxon>
        <taxon>Vespertilionidae</taxon>
        <taxon>Pipistrellus</taxon>
    </lineage>
</organism>
<proteinExistence type="predicted"/>
<dbReference type="EMBL" id="JACAGB010000003">
    <property type="protein sequence ID" value="KAF6374194.1"/>
    <property type="molecule type" value="Genomic_DNA"/>
</dbReference>
<name>A0A7J7ZJ67_PIPKU</name>
<evidence type="ECO:0000313" key="1">
    <source>
        <dbReference type="EMBL" id="KAF6374194.1"/>
    </source>
</evidence>
<dbReference type="Proteomes" id="UP000558488">
    <property type="component" value="Unassembled WGS sequence"/>
</dbReference>
<accession>A0A7J7ZJ67</accession>
<gene>
    <name evidence="1" type="ORF">mPipKuh1_009430</name>
</gene>
<keyword evidence="2" id="KW-1185">Reference proteome</keyword>
<dbReference type="AlphaFoldDB" id="A0A7J7ZJ67"/>
<reference evidence="1 2" key="1">
    <citation type="journal article" date="2020" name="Nature">
        <title>Six reference-quality genomes reveal evolution of bat adaptations.</title>
        <authorList>
            <person name="Jebb D."/>
            <person name="Huang Z."/>
            <person name="Pippel M."/>
            <person name="Hughes G.M."/>
            <person name="Lavrichenko K."/>
            <person name="Devanna P."/>
            <person name="Winkler S."/>
            <person name="Jermiin L.S."/>
            <person name="Skirmuntt E.C."/>
            <person name="Katzourakis A."/>
            <person name="Burkitt-Gray L."/>
            <person name="Ray D.A."/>
            <person name="Sullivan K.A.M."/>
            <person name="Roscito J.G."/>
            <person name="Kirilenko B.M."/>
            <person name="Davalos L.M."/>
            <person name="Corthals A.P."/>
            <person name="Power M.L."/>
            <person name="Jones G."/>
            <person name="Ransome R.D."/>
            <person name="Dechmann D.K.N."/>
            <person name="Locatelli A.G."/>
            <person name="Puechmaille S.J."/>
            <person name="Fedrigo O."/>
            <person name="Jarvis E.D."/>
            <person name="Hiller M."/>
            <person name="Vernes S.C."/>
            <person name="Myers E.W."/>
            <person name="Teeling E.C."/>
        </authorList>
    </citation>
    <scope>NUCLEOTIDE SEQUENCE [LARGE SCALE GENOMIC DNA]</scope>
    <source>
        <strain evidence="1">MPipKuh1</strain>
        <tissue evidence="1">Flight muscle</tissue>
    </source>
</reference>
<comment type="caution">
    <text evidence="1">The sequence shown here is derived from an EMBL/GenBank/DDBJ whole genome shotgun (WGS) entry which is preliminary data.</text>
</comment>
<sequence>MPDKSLVSPASPSFPCPRSVPKCCPYDESFQFIRFKTKTRLLWFHGVPPPSSEVREVGWGSFSVCFVWLWLLCSWHLSPFPLPAGPSPTIFFLHNPLPVLRGNCTGPLHVRACVRVYIHV</sequence>